<organism evidence="2 3">
    <name type="scientific">Senna tora</name>
    <dbReference type="NCBI Taxonomy" id="362788"/>
    <lineage>
        <taxon>Eukaryota</taxon>
        <taxon>Viridiplantae</taxon>
        <taxon>Streptophyta</taxon>
        <taxon>Embryophyta</taxon>
        <taxon>Tracheophyta</taxon>
        <taxon>Spermatophyta</taxon>
        <taxon>Magnoliopsida</taxon>
        <taxon>eudicotyledons</taxon>
        <taxon>Gunneridae</taxon>
        <taxon>Pentapetalae</taxon>
        <taxon>rosids</taxon>
        <taxon>fabids</taxon>
        <taxon>Fabales</taxon>
        <taxon>Fabaceae</taxon>
        <taxon>Caesalpinioideae</taxon>
        <taxon>Cassia clade</taxon>
        <taxon>Senna</taxon>
    </lineage>
</organism>
<evidence type="ECO:0000256" key="1">
    <source>
        <dbReference type="SAM" id="Phobius"/>
    </source>
</evidence>
<name>A0A834XIY2_9FABA</name>
<keyword evidence="1" id="KW-1133">Transmembrane helix</keyword>
<dbReference type="Proteomes" id="UP000634136">
    <property type="component" value="Unassembled WGS sequence"/>
</dbReference>
<dbReference type="EMBL" id="JAAIUW010000001">
    <property type="protein sequence ID" value="KAF7844641.1"/>
    <property type="molecule type" value="Genomic_DNA"/>
</dbReference>
<keyword evidence="1" id="KW-0812">Transmembrane</keyword>
<dbReference type="OrthoDB" id="77601at2759"/>
<feature type="transmembrane region" description="Helical" evidence="1">
    <location>
        <begin position="39"/>
        <end position="62"/>
    </location>
</feature>
<dbReference type="AlphaFoldDB" id="A0A834XIY2"/>
<proteinExistence type="predicted"/>
<keyword evidence="1" id="KW-0472">Membrane</keyword>
<protein>
    <submittedName>
        <fullName evidence="2">Putative threonine aspartase isoform X1</fullName>
    </submittedName>
</protein>
<keyword evidence="3" id="KW-1185">Reference proteome</keyword>
<evidence type="ECO:0000313" key="2">
    <source>
        <dbReference type="EMBL" id="KAF7844641.1"/>
    </source>
</evidence>
<accession>A0A834XIY2</accession>
<sequence>MAGEVEAESSRRFFMEVHVGAGYHSPSNEKSLRSAMNGAYLAAASVLTKVLILLFFFSLMFFHHCLISRDDECSGKKEIRTTSHHRRLATTVVLRFSVIQTRVLRLFLAFVPILCGWVRNEYVVNNGSASRVQLRAK</sequence>
<comment type="caution">
    <text evidence="2">The sequence shown here is derived from an EMBL/GenBank/DDBJ whole genome shotgun (WGS) entry which is preliminary data.</text>
</comment>
<gene>
    <name evidence="2" type="ORF">G2W53_001546</name>
</gene>
<evidence type="ECO:0000313" key="3">
    <source>
        <dbReference type="Proteomes" id="UP000634136"/>
    </source>
</evidence>
<reference evidence="2" key="1">
    <citation type="submission" date="2020-09" db="EMBL/GenBank/DDBJ databases">
        <title>Genome-Enabled Discovery of Anthraquinone Biosynthesis in Senna tora.</title>
        <authorList>
            <person name="Kang S.-H."/>
            <person name="Pandey R.P."/>
            <person name="Lee C.-M."/>
            <person name="Sim J.-S."/>
            <person name="Jeong J.-T."/>
            <person name="Choi B.-S."/>
            <person name="Jung M."/>
            <person name="Ginzburg D."/>
            <person name="Zhao K."/>
            <person name="Won S.Y."/>
            <person name="Oh T.-J."/>
            <person name="Yu Y."/>
            <person name="Kim N.-H."/>
            <person name="Lee O.R."/>
            <person name="Lee T.-H."/>
            <person name="Bashyal P."/>
            <person name="Kim T.-S."/>
            <person name="Lee W.-H."/>
            <person name="Kawkins C."/>
            <person name="Kim C.-K."/>
            <person name="Kim J.S."/>
            <person name="Ahn B.O."/>
            <person name="Rhee S.Y."/>
            <person name="Sohng J.K."/>
        </authorList>
    </citation>
    <scope>NUCLEOTIDE SEQUENCE</scope>
    <source>
        <tissue evidence="2">Leaf</tissue>
    </source>
</reference>